<protein>
    <submittedName>
        <fullName evidence="3">ADP-heptose--LPS heptosyltransferase 2</fullName>
        <ecNumber evidence="3">2.-.-.-</ecNumber>
    </submittedName>
</protein>
<dbReference type="Proteomes" id="UP000319342">
    <property type="component" value="Chromosome"/>
</dbReference>
<organism evidence="3 4">
    <name type="scientific">Rohdeia mirabilis</name>
    <dbReference type="NCBI Taxonomy" id="2528008"/>
    <lineage>
        <taxon>Bacteria</taxon>
        <taxon>Pseudomonadati</taxon>
        <taxon>Planctomycetota</taxon>
        <taxon>Planctomycetia</taxon>
        <taxon>Planctomycetia incertae sedis</taxon>
        <taxon>Rohdeia</taxon>
    </lineage>
</organism>
<reference evidence="3 4" key="1">
    <citation type="submission" date="2019-02" db="EMBL/GenBank/DDBJ databases">
        <title>Deep-cultivation of Planctomycetes and their phenomic and genomic characterization uncovers novel biology.</title>
        <authorList>
            <person name="Wiegand S."/>
            <person name="Jogler M."/>
            <person name="Boedeker C."/>
            <person name="Pinto D."/>
            <person name="Vollmers J."/>
            <person name="Rivas-Marin E."/>
            <person name="Kohn T."/>
            <person name="Peeters S.H."/>
            <person name="Heuer A."/>
            <person name="Rast P."/>
            <person name="Oberbeckmann S."/>
            <person name="Bunk B."/>
            <person name="Jeske O."/>
            <person name="Meyerdierks A."/>
            <person name="Storesund J.E."/>
            <person name="Kallscheuer N."/>
            <person name="Luecker S."/>
            <person name="Lage O.M."/>
            <person name="Pohl T."/>
            <person name="Merkel B.J."/>
            <person name="Hornburger P."/>
            <person name="Mueller R.-W."/>
            <person name="Bruemmer F."/>
            <person name="Labrenz M."/>
            <person name="Spormann A.M."/>
            <person name="Op den Camp H."/>
            <person name="Overmann J."/>
            <person name="Amann R."/>
            <person name="Jetten M.S.M."/>
            <person name="Mascher T."/>
            <person name="Medema M.H."/>
            <person name="Devos D.P."/>
            <person name="Kaster A.-K."/>
            <person name="Ovreas L."/>
            <person name="Rohde M."/>
            <person name="Galperin M.Y."/>
            <person name="Jogler C."/>
        </authorList>
    </citation>
    <scope>NUCLEOTIDE SEQUENCE [LARGE SCALE GENOMIC DNA]</scope>
    <source>
        <strain evidence="3 4">Pla163</strain>
    </source>
</reference>
<dbReference type="InterPro" id="IPR051199">
    <property type="entry name" value="LPS_LOS_Heptosyltrfase"/>
</dbReference>
<dbReference type="SUPFAM" id="SSF53756">
    <property type="entry name" value="UDP-Glycosyltransferase/glycogen phosphorylase"/>
    <property type="match status" value="1"/>
</dbReference>
<dbReference type="EMBL" id="CP036290">
    <property type="protein sequence ID" value="QDU82987.1"/>
    <property type="molecule type" value="Genomic_DNA"/>
</dbReference>
<dbReference type="AlphaFoldDB" id="A0A518CUT5"/>
<dbReference type="InterPro" id="IPR002201">
    <property type="entry name" value="Glyco_trans_9"/>
</dbReference>
<dbReference type="OrthoDB" id="9797795at2"/>
<dbReference type="EC" id="2.-.-.-" evidence="3"/>
<evidence type="ECO:0000256" key="2">
    <source>
        <dbReference type="ARBA" id="ARBA00022679"/>
    </source>
</evidence>
<gene>
    <name evidence="3" type="primary">rfaF_1</name>
    <name evidence="3" type="ORF">Pla163_00820</name>
</gene>
<accession>A0A518CUT5</accession>
<evidence type="ECO:0000313" key="4">
    <source>
        <dbReference type="Proteomes" id="UP000319342"/>
    </source>
</evidence>
<dbReference type="Pfam" id="PF01075">
    <property type="entry name" value="Glyco_transf_9"/>
    <property type="match status" value="1"/>
</dbReference>
<keyword evidence="2 3" id="KW-0808">Transferase</keyword>
<dbReference type="GO" id="GO:0009244">
    <property type="term" value="P:lipopolysaccharide core region biosynthetic process"/>
    <property type="evidence" value="ECO:0007669"/>
    <property type="project" value="TreeGrafter"/>
</dbReference>
<dbReference type="CDD" id="cd03789">
    <property type="entry name" value="GT9_LPS_heptosyltransferase"/>
    <property type="match status" value="1"/>
</dbReference>
<dbReference type="RefSeq" id="WP_145181874.1">
    <property type="nucleotide sequence ID" value="NZ_CP036290.1"/>
</dbReference>
<dbReference type="PANTHER" id="PTHR30160">
    <property type="entry name" value="TETRAACYLDISACCHARIDE 4'-KINASE-RELATED"/>
    <property type="match status" value="1"/>
</dbReference>
<name>A0A518CUT5_9BACT</name>
<dbReference type="GO" id="GO:0005829">
    <property type="term" value="C:cytosol"/>
    <property type="evidence" value="ECO:0007669"/>
    <property type="project" value="TreeGrafter"/>
</dbReference>
<keyword evidence="4" id="KW-1185">Reference proteome</keyword>
<evidence type="ECO:0000313" key="3">
    <source>
        <dbReference type="EMBL" id="QDU82987.1"/>
    </source>
</evidence>
<proteinExistence type="predicted"/>
<sequence>MQRLQRADQRLGLVACALLQPLRLLPRGRARDVERVLLVKFWGIGSLQLLTPAVQSLRRRHPNARLELLTLRQNGEFVRGLGVFDEVLELDVDSSGWLRLFGRITRALWRLRRRGYGAVYDFEFFTRFSAIVTAVVGAPLRVGFESPRIWRGRFHTATVPFNRYWHVARNFRCLAGGENGRAVEPEDLTPLTVSDTTRERLDALLSEEGLGGAGPLIVLNPNAGALSLERRWPTANFADLARRLARELPGARVALIGSRGERDYTGEILAQAGEGLGAAANLAGRLDVAELGALLERADLFVGNDSGPMHLAAALGTPTVGLFGPETPVMYEPIGTRTRALYRPPACSPCINVHDNKLSACWRGRPECLLNLGVDLVEAAALNLIRDDGVRSGRVEVEA</sequence>
<dbReference type="GO" id="GO:0008713">
    <property type="term" value="F:ADP-heptose-lipopolysaccharide heptosyltransferase activity"/>
    <property type="evidence" value="ECO:0007669"/>
    <property type="project" value="TreeGrafter"/>
</dbReference>
<keyword evidence="1" id="KW-0328">Glycosyltransferase</keyword>
<evidence type="ECO:0000256" key="1">
    <source>
        <dbReference type="ARBA" id="ARBA00022676"/>
    </source>
</evidence>
<dbReference type="Gene3D" id="3.40.50.2000">
    <property type="entry name" value="Glycogen Phosphorylase B"/>
    <property type="match status" value="2"/>
</dbReference>